<organism evidence="1 2">
    <name type="scientific">Vibrio cholerae</name>
    <dbReference type="NCBI Taxonomy" id="666"/>
    <lineage>
        <taxon>Bacteria</taxon>
        <taxon>Pseudomonadati</taxon>
        <taxon>Pseudomonadota</taxon>
        <taxon>Gammaproteobacteria</taxon>
        <taxon>Vibrionales</taxon>
        <taxon>Vibrionaceae</taxon>
        <taxon>Vibrio</taxon>
    </lineage>
</organism>
<sequence>MLYCCGISRGQMTLYVFLEQLLVKLFLLSRFHCELSLFGSNPSEPYPASTTLAKHPPTFLINWEEEPRRRGTGVW</sequence>
<dbReference type="Proteomes" id="UP000041770">
    <property type="component" value="Unassembled WGS sequence"/>
</dbReference>
<name>A0A655WYJ7_VIBCL</name>
<dbReference type="EMBL" id="CWQY01000001">
    <property type="protein sequence ID" value="CSB99788.1"/>
    <property type="molecule type" value="Genomic_DNA"/>
</dbReference>
<evidence type="ECO:0000313" key="2">
    <source>
        <dbReference type="Proteomes" id="UP000041770"/>
    </source>
</evidence>
<reference evidence="1 2" key="1">
    <citation type="submission" date="2015-07" db="EMBL/GenBank/DDBJ databases">
        <authorList>
            <consortium name="Pathogen Informatics"/>
        </authorList>
    </citation>
    <scope>NUCLEOTIDE SEQUENCE [LARGE SCALE GENOMIC DNA]</scope>
    <source>
        <strain evidence="1 2">A316</strain>
    </source>
</reference>
<evidence type="ECO:0000313" key="1">
    <source>
        <dbReference type="EMBL" id="CSB99788.1"/>
    </source>
</evidence>
<gene>
    <name evidence="1" type="ORF">ERS013200_00304</name>
</gene>
<dbReference type="AlphaFoldDB" id="A0A655WYJ7"/>
<proteinExistence type="predicted"/>
<protein>
    <submittedName>
        <fullName evidence="1">Uncharacterized protein</fullName>
    </submittedName>
</protein>
<accession>A0A655WYJ7</accession>